<name>A0A9P7B2E5_RHOMI</name>
<dbReference type="NCBIfam" id="TIGR00687">
    <property type="entry name" value="pyridox_kin"/>
    <property type="match status" value="1"/>
</dbReference>
<dbReference type="InterPro" id="IPR029056">
    <property type="entry name" value="Ribokinase-like"/>
</dbReference>
<dbReference type="OrthoDB" id="2104723at2759"/>
<dbReference type="GO" id="GO:0005829">
    <property type="term" value="C:cytosol"/>
    <property type="evidence" value="ECO:0007669"/>
    <property type="project" value="TreeGrafter"/>
</dbReference>
<evidence type="ECO:0000256" key="2">
    <source>
        <dbReference type="ARBA" id="ARBA00012104"/>
    </source>
</evidence>
<reference evidence="8 9" key="1">
    <citation type="submission" date="2020-11" db="EMBL/GenBank/DDBJ databases">
        <title>Kefir isolates.</title>
        <authorList>
            <person name="Marcisauskas S."/>
            <person name="Kim Y."/>
            <person name="Blasche S."/>
        </authorList>
    </citation>
    <scope>NUCLEOTIDE SEQUENCE [LARGE SCALE GENOMIC DNA]</scope>
    <source>
        <strain evidence="8 9">KR</strain>
    </source>
</reference>
<evidence type="ECO:0000256" key="4">
    <source>
        <dbReference type="ARBA" id="ARBA00022741"/>
    </source>
</evidence>
<keyword evidence="9" id="KW-1185">Reference proteome</keyword>
<comment type="caution">
    <text evidence="8">The sequence shown here is derived from an EMBL/GenBank/DDBJ whole genome shotgun (WGS) entry which is preliminary data.</text>
</comment>
<dbReference type="PANTHER" id="PTHR10534:SF2">
    <property type="entry name" value="PYRIDOXAL KINASE"/>
    <property type="match status" value="1"/>
</dbReference>
<protein>
    <recommendedName>
        <fullName evidence="2">pyridoxal kinase</fullName>
        <ecNumber evidence="2">2.7.1.35</ecNumber>
    </recommendedName>
</protein>
<evidence type="ECO:0000256" key="6">
    <source>
        <dbReference type="ARBA" id="ARBA00022840"/>
    </source>
</evidence>
<gene>
    <name evidence="8" type="primary">BUD16</name>
    <name evidence="8" type="ORF">C6P46_001153</name>
</gene>
<dbReference type="Pfam" id="PF08543">
    <property type="entry name" value="Phos_pyr_kin"/>
    <property type="match status" value="1"/>
</dbReference>
<evidence type="ECO:0000259" key="7">
    <source>
        <dbReference type="Pfam" id="PF08543"/>
    </source>
</evidence>
<evidence type="ECO:0000313" key="8">
    <source>
        <dbReference type="EMBL" id="KAG0655107.1"/>
    </source>
</evidence>
<evidence type="ECO:0000256" key="1">
    <source>
        <dbReference type="ARBA" id="ARBA00008805"/>
    </source>
</evidence>
<dbReference type="GO" id="GO:0009443">
    <property type="term" value="P:pyridoxal 5'-phosphate salvage"/>
    <property type="evidence" value="ECO:0007669"/>
    <property type="project" value="InterPro"/>
</dbReference>
<dbReference type="Gene3D" id="3.40.1190.20">
    <property type="match status" value="1"/>
</dbReference>
<dbReference type="InterPro" id="IPR013749">
    <property type="entry name" value="PM/HMP-P_kinase-1"/>
</dbReference>
<comment type="similarity">
    <text evidence="1">Belongs to the pyridoxine kinase family.</text>
</comment>
<evidence type="ECO:0000256" key="3">
    <source>
        <dbReference type="ARBA" id="ARBA00022679"/>
    </source>
</evidence>
<dbReference type="CDD" id="cd01173">
    <property type="entry name" value="pyridoxal_pyridoxamine_kinase"/>
    <property type="match status" value="1"/>
</dbReference>
<dbReference type="Proteomes" id="UP000777482">
    <property type="component" value="Unassembled WGS sequence"/>
</dbReference>
<keyword evidence="6" id="KW-0067">ATP-binding</keyword>
<feature type="domain" description="Pyridoxamine kinase/Phosphomethylpyrimidine kinase" evidence="7">
    <location>
        <begin position="87"/>
        <end position="191"/>
    </location>
</feature>
<organism evidence="8 9">
    <name type="scientific">Rhodotorula mucilaginosa</name>
    <name type="common">Yeast</name>
    <name type="synonym">Rhodotorula rubra</name>
    <dbReference type="NCBI Taxonomy" id="5537"/>
    <lineage>
        <taxon>Eukaryota</taxon>
        <taxon>Fungi</taxon>
        <taxon>Dikarya</taxon>
        <taxon>Basidiomycota</taxon>
        <taxon>Pucciniomycotina</taxon>
        <taxon>Microbotryomycetes</taxon>
        <taxon>Sporidiobolales</taxon>
        <taxon>Sporidiobolaceae</taxon>
        <taxon>Rhodotorula</taxon>
    </lineage>
</organism>
<dbReference type="EC" id="2.7.1.35" evidence="2"/>
<keyword evidence="5 8" id="KW-0418">Kinase</keyword>
<dbReference type="EMBL" id="PUHQ01000129">
    <property type="protein sequence ID" value="KAG0655107.1"/>
    <property type="molecule type" value="Genomic_DNA"/>
</dbReference>
<dbReference type="PANTHER" id="PTHR10534">
    <property type="entry name" value="PYRIDOXAL KINASE"/>
    <property type="match status" value="1"/>
</dbReference>
<dbReference type="AlphaFoldDB" id="A0A9P7B2E5"/>
<evidence type="ECO:0000313" key="9">
    <source>
        <dbReference type="Proteomes" id="UP000777482"/>
    </source>
</evidence>
<sequence length="439" mass="48362">MANIPQDKRILSIQSHVVAGYVGNKAASFPLQLLGWEVDAALTVSFSNHTGPRYGRWGGSKFDAAHLEDVFSALDANGLLRQSHLLTGYVPGADALKVVVRAVDRLRAVNPKLVYVLDPVMGDDGRIYVSESVIPIYKALLPRATCATPNYFEAELLTDVKILDAASLKAALRMFHERYRLPNIVISAVSLGTAELEKLGFTDVRDASGSTPRRMLVCSGSTIVSAPGELIKSVAFGVAFPELAEHYEGVGDVFSSLVAGRFPCHSDPAFSAHPVSPLAHTVELAIGSLQGILARTRQHALALANNRPEAIVPREGESADERVRRLRTVELRLIQSQQEILDPEIRYRAKQYLLPYLPFLSQFRLFAFSAFSLSASFNGRSPVDSVSRRSDYSNGLSRARSFTVSVFTSPPVPRMESWIIMMIYISMLRRSTITVRCRR</sequence>
<dbReference type="InterPro" id="IPR004625">
    <property type="entry name" value="PyrdxlKinase"/>
</dbReference>
<accession>A0A9P7B2E5</accession>
<keyword evidence="3" id="KW-0808">Transferase</keyword>
<dbReference type="SUPFAM" id="SSF53613">
    <property type="entry name" value="Ribokinase-like"/>
    <property type="match status" value="1"/>
</dbReference>
<dbReference type="GO" id="GO:0005524">
    <property type="term" value="F:ATP binding"/>
    <property type="evidence" value="ECO:0007669"/>
    <property type="project" value="UniProtKB-KW"/>
</dbReference>
<keyword evidence="4" id="KW-0547">Nucleotide-binding</keyword>
<dbReference type="GO" id="GO:0008478">
    <property type="term" value="F:pyridoxal kinase activity"/>
    <property type="evidence" value="ECO:0007669"/>
    <property type="project" value="UniProtKB-EC"/>
</dbReference>
<proteinExistence type="inferred from homology"/>
<evidence type="ECO:0000256" key="5">
    <source>
        <dbReference type="ARBA" id="ARBA00022777"/>
    </source>
</evidence>